<evidence type="ECO:0000313" key="1">
    <source>
        <dbReference type="EMBL" id="SVE44815.1"/>
    </source>
</evidence>
<dbReference type="AlphaFoldDB" id="A0A383DKN7"/>
<protein>
    <submittedName>
        <fullName evidence="1">Uncharacterized protein</fullName>
    </submittedName>
</protein>
<organism evidence="1">
    <name type="scientific">marine metagenome</name>
    <dbReference type="NCBI Taxonomy" id="408172"/>
    <lineage>
        <taxon>unclassified sequences</taxon>
        <taxon>metagenomes</taxon>
        <taxon>ecological metagenomes</taxon>
    </lineage>
</organism>
<proteinExistence type="predicted"/>
<reference evidence="1" key="1">
    <citation type="submission" date="2018-05" db="EMBL/GenBank/DDBJ databases">
        <authorList>
            <person name="Lanie J.A."/>
            <person name="Ng W.-L."/>
            <person name="Kazmierczak K.M."/>
            <person name="Andrzejewski T.M."/>
            <person name="Davidsen T.M."/>
            <person name="Wayne K.J."/>
            <person name="Tettelin H."/>
            <person name="Glass J.I."/>
            <person name="Rusch D."/>
            <person name="Podicherti R."/>
            <person name="Tsui H.-C.T."/>
            <person name="Winkler M.E."/>
        </authorList>
    </citation>
    <scope>NUCLEOTIDE SEQUENCE</scope>
</reference>
<sequence>MIQIEIYAVGSAMCLQRLQSQVSRARAGFIVWS</sequence>
<dbReference type="EMBL" id="UINC01217980">
    <property type="protein sequence ID" value="SVE44815.1"/>
    <property type="molecule type" value="Genomic_DNA"/>
</dbReference>
<gene>
    <name evidence="1" type="ORF">METZ01_LOCUS497669</name>
</gene>
<feature type="non-terminal residue" evidence="1">
    <location>
        <position position="33"/>
    </location>
</feature>
<name>A0A383DKN7_9ZZZZ</name>
<accession>A0A383DKN7</accession>